<keyword evidence="2" id="KW-0067">ATP-binding</keyword>
<dbReference type="PROSITE" id="PS00688">
    <property type="entry name" value="SIGMA54_INTERACT_3"/>
    <property type="match status" value="1"/>
</dbReference>
<keyword evidence="4" id="KW-0238">DNA-binding</keyword>
<dbReference type="Gene3D" id="3.40.50.300">
    <property type="entry name" value="P-loop containing nucleotide triphosphate hydrolases"/>
    <property type="match status" value="1"/>
</dbReference>
<keyword evidence="3" id="KW-0805">Transcription regulation</keyword>
<feature type="domain" description="Sigma-54 factor interaction" evidence="6">
    <location>
        <begin position="9"/>
        <end position="240"/>
    </location>
</feature>
<keyword evidence="5" id="KW-0804">Transcription</keyword>
<dbReference type="STRING" id="1855912.LuPra_03324"/>
<organism evidence="7 8">
    <name type="scientific">Luteitalea pratensis</name>
    <dbReference type="NCBI Taxonomy" id="1855912"/>
    <lineage>
        <taxon>Bacteria</taxon>
        <taxon>Pseudomonadati</taxon>
        <taxon>Acidobacteriota</taxon>
        <taxon>Vicinamibacteria</taxon>
        <taxon>Vicinamibacterales</taxon>
        <taxon>Vicinamibacteraceae</taxon>
        <taxon>Luteitalea</taxon>
    </lineage>
</organism>
<sequence>MKNPETAQLIGVSTQMIELKLEIQRIARSDAKVLITGESGVGKELVARAIHFHSNRVERPFIAMNCAGLPETLLESELFGHVKGSFTGAYRDKPGKLESADTGTMFLDEVGEMTLRMQGLLLRFLETGELQKVGADHRGKLTNVRIIAATNRNLQDLIQKEQFREDLFYRLNVIHFMVPPLRDRREDIPLMIEHFLRRYTTIGGHYLVRGFEPEAFQALVEYTWPGNVRELENVLERLVVTGRHELIRMDDLPIEIKAQRGMSLRPRRERRRTVADDLYRKLVEDKQSFWTAVYPLYMEREITKQNVRDIVRRGLEEARGNYKIVCRMFNMEQNDYKRFLNFLRKHDCQLPFKEFR</sequence>
<dbReference type="Gene3D" id="1.10.8.60">
    <property type="match status" value="1"/>
</dbReference>
<proteinExistence type="predicted"/>
<dbReference type="OrthoDB" id="9804019at2"/>
<evidence type="ECO:0000256" key="5">
    <source>
        <dbReference type="ARBA" id="ARBA00023163"/>
    </source>
</evidence>
<dbReference type="InterPro" id="IPR025943">
    <property type="entry name" value="Sigma_54_int_dom_ATP-bd_2"/>
</dbReference>
<dbReference type="PROSITE" id="PS00676">
    <property type="entry name" value="SIGMA54_INTERACT_2"/>
    <property type="match status" value="1"/>
</dbReference>
<dbReference type="GO" id="GO:0006355">
    <property type="term" value="P:regulation of DNA-templated transcription"/>
    <property type="evidence" value="ECO:0007669"/>
    <property type="project" value="InterPro"/>
</dbReference>
<dbReference type="InterPro" id="IPR002078">
    <property type="entry name" value="Sigma_54_int"/>
</dbReference>
<evidence type="ECO:0000256" key="3">
    <source>
        <dbReference type="ARBA" id="ARBA00023015"/>
    </source>
</evidence>
<dbReference type="InterPro" id="IPR025662">
    <property type="entry name" value="Sigma_54_int_dom_ATP-bd_1"/>
</dbReference>
<dbReference type="KEGG" id="abac:LuPra_03324"/>
<dbReference type="RefSeq" id="WP_110171773.1">
    <property type="nucleotide sequence ID" value="NZ_CP015136.1"/>
</dbReference>
<accession>A0A143PNW5</accession>
<dbReference type="InterPro" id="IPR027417">
    <property type="entry name" value="P-loop_NTPase"/>
</dbReference>
<dbReference type="InterPro" id="IPR003593">
    <property type="entry name" value="AAA+_ATPase"/>
</dbReference>
<dbReference type="PROSITE" id="PS50045">
    <property type="entry name" value="SIGMA54_INTERACT_4"/>
    <property type="match status" value="1"/>
</dbReference>
<dbReference type="CDD" id="cd00009">
    <property type="entry name" value="AAA"/>
    <property type="match status" value="1"/>
</dbReference>
<evidence type="ECO:0000313" key="8">
    <source>
        <dbReference type="Proteomes" id="UP000076079"/>
    </source>
</evidence>
<dbReference type="EMBL" id="CP015136">
    <property type="protein sequence ID" value="AMY10096.1"/>
    <property type="molecule type" value="Genomic_DNA"/>
</dbReference>
<gene>
    <name evidence="7" type="primary">zraR_10</name>
    <name evidence="7" type="ORF">LuPra_03324</name>
</gene>
<dbReference type="GO" id="GO:0005524">
    <property type="term" value="F:ATP binding"/>
    <property type="evidence" value="ECO:0007669"/>
    <property type="project" value="UniProtKB-KW"/>
</dbReference>
<dbReference type="PROSITE" id="PS00675">
    <property type="entry name" value="SIGMA54_INTERACT_1"/>
    <property type="match status" value="1"/>
</dbReference>
<dbReference type="Pfam" id="PF00158">
    <property type="entry name" value="Sigma54_activat"/>
    <property type="match status" value="1"/>
</dbReference>
<name>A0A143PNW5_LUTPR</name>
<evidence type="ECO:0000256" key="2">
    <source>
        <dbReference type="ARBA" id="ARBA00022840"/>
    </source>
</evidence>
<dbReference type="GO" id="GO:0003677">
    <property type="term" value="F:DNA binding"/>
    <property type="evidence" value="ECO:0007669"/>
    <property type="project" value="UniProtKB-KW"/>
</dbReference>
<dbReference type="FunFam" id="3.40.50.300:FF:000006">
    <property type="entry name" value="DNA-binding transcriptional regulator NtrC"/>
    <property type="match status" value="1"/>
</dbReference>
<keyword evidence="1" id="KW-0547">Nucleotide-binding</keyword>
<evidence type="ECO:0000256" key="4">
    <source>
        <dbReference type="ARBA" id="ARBA00023125"/>
    </source>
</evidence>
<reference evidence="8" key="2">
    <citation type="submission" date="2016-04" db="EMBL/GenBank/DDBJ databases">
        <title>First Complete Genome Sequence of a Subdivision 6 Acidobacterium.</title>
        <authorList>
            <person name="Huang S."/>
            <person name="Vieira S."/>
            <person name="Bunk B."/>
            <person name="Riedel T."/>
            <person name="Sproeer C."/>
            <person name="Overmann J."/>
        </authorList>
    </citation>
    <scope>NUCLEOTIDE SEQUENCE [LARGE SCALE GENOMIC DNA]</scope>
    <source>
        <strain evidence="8">DSM 100886 HEG_-6_39</strain>
    </source>
</reference>
<evidence type="ECO:0000256" key="1">
    <source>
        <dbReference type="ARBA" id="ARBA00022741"/>
    </source>
</evidence>
<dbReference type="AlphaFoldDB" id="A0A143PNW5"/>
<dbReference type="SMART" id="SM00382">
    <property type="entry name" value="AAA"/>
    <property type="match status" value="1"/>
</dbReference>
<dbReference type="Proteomes" id="UP000076079">
    <property type="component" value="Chromosome"/>
</dbReference>
<reference evidence="7 8" key="1">
    <citation type="journal article" date="2016" name="Genome Announc.">
        <title>First Complete Genome Sequence of a Subdivision 6 Acidobacterium Strain.</title>
        <authorList>
            <person name="Huang S."/>
            <person name="Vieira S."/>
            <person name="Bunk B."/>
            <person name="Riedel T."/>
            <person name="Sproer C."/>
            <person name="Overmann J."/>
        </authorList>
    </citation>
    <scope>NUCLEOTIDE SEQUENCE [LARGE SCALE GENOMIC DNA]</scope>
    <source>
        <strain evidence="8">DSM 100886 HEG_-6_39</strain>
    </source>
</reference>
<dbReference type="InterPro" id="IPR058031">
    <property type="entry name" value="AAA_lid_NorR"/>
</dbReference>
<dbReference type="PANTHER" id="PTHR32071">
    <property type="entry name" value="TRANSCRIPTIONAL REGULATORY PROTEIN"/>
    <property type="match status" value="1"/>
</dbReference>
<dbReference type="InterPro" id="IPR025944">
    <property type="entry name" value="Sigma_54_int_dom_CS"/>
</dbReference>
<evidence type="ECO:0000313" key="7">
    <source>
        <dbReference type="EMBL" id="AMY10096.1"/>
    </source>
</evidence>
<dbReference type="Pfam" id="PF25601">
    <property type="entry name" value="AAA_lid_14"/>
    <property type="match status" value="1"/>
</dbReference>
<keyword evidence="8" id="KW-1185">Reference proteome</keyword>
<evidence type="ECO:0000259" key="6">
    <source>
        <dbReference type="PROSITE" id="PS50045"/>
    </source>
</evidence>
<dbReference type="SUPFAM" id="SSF52540">
    <property type="entry name" value="P-loop containing nucleoside triphosphate hydrolases"/>
    <property type="match status" value="1"/>
</dbReference>
<protein>
    <submittedName>
        <fullName evidence="7">Transcriptional regulatory protein ZraR</fullName>
    </submittedName>
</protein>